<dbReference type="InterPro" id="IPR050049">
    <property type="entry name" value="Dodecin_bact"/>
</dbReference>
<sequence length="94" mass="10103">MAAASPTLDAKASAPVPAAIRGGFVVTHHVYRLTEVVGSSPTSVDDAIRTAITKAAETIRNIEWFEAKEIRGQVIDGEVAHYQVLVKLGFRVDD</sequence>
<dbReference type="SUPFAM" id="SSF89807">
    <property type="entry name" value="Dodecin-like"/>
    <property type="match status" value="1"/>
</dbReference>
<dbReference type="PANTHER" id="PTHR39324">
    <property type="entry name" value="CALCIUM DODECIN"/>
    <property type="match status" value="1"/>
</dbReference>
<evidence type="ECO:0008006" key="3">
    <source>
        <dbReference type="Google" id="ProtNLM"/>
    </source>
</evidence>
<evidence type="ECO:0000313" key="2">
    <source>
        <dbReference type="Proteomes" id="UP000590749"/>
    </source>
</evidence>
<evidence type="ECO:0000313" key="1">
    <source>
        <dbReference type="EMBL" id="MBB3100324.1"/>
    </source>
</evidence>
<dbReference type="Proteomes" id="UP000590749">
    <property type="component" value="Unassembled WGS sequence"/>
</dbReference>
<dbReference type="Gene3D" id="3.30.1660.10">
    <property type="entry name" value="Flavin-binding protein dodecin"/>
    <property type="match status" value="1"/>
</dbReference>
<organism evidence="1 2">
    <name type="scientific">Actinoplanes campanulatus</name>
    <dbReference type="NCBI Taxonomy" id="113559"/>
    <lineage>
        <taxon>Bacteria</taxon>
        <taxon>Bacillati</taxon>
        <taxon>Actinomycetota</taxon>
        <taxon>Actinomycetes</taxon>
        <taxon>Micromonosporales</taxon>
        <taxon>Micromonosporaceae</taxon>
        <taxon>Actinoplanes</taxon>
    </lineage>
</organism>
<accession>A0A7W5AR52</accession>
<protein>
    <recommendedName>
        <fullName evidence="3">Flavin-binding protein dodecin</fullName>
    </recommendedName>
</protein>
<dbReference type="PANTHER" id="PTHR39324:SF1">
    <property type="entry name" value="CALCIUM DODECIN"/>
    <property type="match status" value="1"/>
</dbReference>
<dbReference type="NCBIfam" id="NF043052">
    <property type="entry name" value="DodecBact"/>
    <property type="match status" value="1"/>
</dbReference>
<dbReference type="EMBL" id="JACHXF010000024">
    <property type="protein sequence ID" value="MBB3100324.1"/>
    <property type="molecule type" value="Genomic_DNA"/>
</dbReference>
<reference evidence="1 2" key="1">
    <citation type="submission" date="2020-08" db="EMBL/GenBank/DDBJ databases">
        <title>Genomic Encyclopedia of Type Strains, Phase III (KMG-III): the genomes of soil and plant-associated and newly described type strains.</title>
        <authorList>
            <person name="Whitman W."/>
        </authorList>
    </citation>
    <scope>NUCLEOTIDE SEQUENCE [LARGE SCALE GENOMIC DNA]</scope>
    <source>
        <strain evidence="1 2">CECT 3287</strain>
    </source>
</reference>
<dbReference type="AlphaFoldDB" id="A0A7W5AR52"/>
<dbReference type="InterPro" id="IPR009923">
    <property type="entry name" value="Dodecin"/>
</dbReference>
<dbReference type="Pfam" id="PF07311">
    <property type="entry name" value="Dodecin"/>
    <property type="match status" value="1"/>
</dbReference>
<dbReference type="InterPro" id="IPR025543">
    <property type="entry name" value="Dodecin-like"/>
</dbReference>
<dbReference type="InterPro" id="IPR036694">
    <property type="entry name" value="Dodecin-like_sf"/>
</dbReference>
<keyword evidence="2" id="KW-1185">Reference proteome</keyword>
<name>A0A7W5AR52_9ACTN</name>
<gene>
    <name evidence="1" type="ORF">FHR83_008046</name>
</gene>
<dbReference type="RefSeq" id="WP_221246232.1">
    <property type="nucleotide sequence ID" value="NZ_BMPW01000025.1"/>
</dbReference>
<proteinExistence type="predicted"/>
<comment type="caution">
    <text evidence="1">The sequence shown here is derived from an EMBL/GenBank/DDBJ whole genome shotgun (WGS) entry which is preliminary data.</text>
</comment>